<evidence type="ECO:0000256" key="1">
    <source>
        <dbReference type="SAM" id="MobiDB-lite"/>
    </source>
</evidence>
<organism evidence="2 3">
    <name type="scientific">Leishmania naiffi</name>
    <dbReference type="NCBI Taxonomy" id="5678"/>
    <lineage>
        <taxon>Eukaryota</taxon>
        <taxon>Discoba</taxon>
        <taxon>Euglenozoa</taxon>
        <taxon>Kinetoplastea</taxon>
        <taxon>Metakinetoplastina</taxon>
        <taxon>Trypanosomatida</taxon>
        <taxon>Trypanosomatidae</taxon>
        <taxon>Leishmaniinae</taxon>
        <taxon>Leishmania</taxon>
        <taxon>Leishmania naiffi species complex</taxon>
    </lineage>
</organism>
<feature type="compositionally biased region" description="Low complexity" evidence="1">
    <location>
        <begin position="496"/>
        <end position="509"/>
    </location>
</feature>
<gene>
    <name evidence="2" type="ORF">Q4I28_001207</name>
</gene>
<protein>
    <submittedName>
        <fullName evidence="2">Uncharacterized protein</fullName>
    </submittedName>
</protein>
<accession>A0AAW3C773</accession>
<feature type="region of interest" description="Disordered" evidence="1">
    <location>
        <begin position="228"/>
        <end position="285"/>
    </location>
</feature>
<proteinExistence type="predicted"/>
<sequence>MESSPDACREQVRRIQAALLRLGWHPNTRNHGALPYALTARPSDPLNASPMTTVQSSLTTAEDCASGGAAAPMSLPKSIARALSTSAPLGVLRGHDVNRLACEHNTCCHTSPPTAPPIHRSSGGTHRTAEPHTFVRVVCDGERGVVQDTTELLARPSSVPPPLPSTGRAAISDPFYDLISRAWGKAEMPTVEGVEGAGSRRITPAGLHSEASRLWCRGQCAAVEVAAPPGSGVRRPAASSDRAVSPPDMSVSVSPTVSPTATQSPPTTELRDVDHSSSYRTPRLSAPTTRIASLIGAGAASCCSTRADRSTDASRAEVRLSAKASRALSPPPVQRQAVAASRRQQRLLRAVQLLDAVLLGSRNGSSGGAARRRFDSLQEILLALTDARGQPLTLPSRTTNAELRCLRKRLVQELLLGDPAVRVLRRSWIPSQPSPSSTSHVRICDDLEGHGETKAPSGGAVRLADVANGARLGNPSASPALETSSLCFSSPHAEIPTPTAAASPPSALLPSPPPSSALDPYTESRQRFQLEVTSLHQAQQRRLQLQRQHANAR</sequence>
<evidence type="ECO:0000313" key="3">
    <source>
        <dbReference type="Proteomes" id="UP001501274"/>
    </source>
</evidence>
<reference evidence="2 3" key="1">
    <citation type="submission" date="2024-02" db="EMBL/GenBank/DDBJ databases">
        <title>FIRST GENOME SEQUENCES OF Leishmania (Viannia) shawi, Leishmania (Viannia) lindenbergi AND Leishmania (Viannia) utingensis.</title>
        <authorList>
            <person name="Resadore F."/>
            <person name="Custodio M.G.F."/>
            <person name="Boite M.C."/>
            <person name="Cupolillo E."/>
            <person name="Ferreira G.E.M."/>
        </authorList>
    </citation>
    <scope>NUCLEOTIDE SEQUENCE [LARGE SCALE GENOMIC DNA]</scope>
    <source>
        <strain evidence="2 3">MDAS/BR/1979/M5533</strain>
    </source>
</reference>
<dbReference type="Proteomes" id="UP001501274">
    <property type="component" value="Unassembled WGS sequence"/>
</dbReference>
<feature type="region of interest" description="Disordered" evidence="1">
    <location>
        <begin position="495"/>
        <end position="525"/>
    </location>
</feature>
<dbReference type="EMBL" id="JBAMZN010000008">
    <property type="protein sequence ID" value="KAL0529626.1"/>
    <property type="molecule type" value="Genomic_DNA"/>
</dbReference>
<comment type="caution">
    <text evidence="2">The sequence shown here is derived from an EMBL/GenBank/DDBJ whole genome shotgun (WGS) entry which is preliminary data.</text>
</comment>
<evidence type="ECO:0000313" key="2">
    <source>
        <dbReference type="EMBL" id="KAL0529626.1"/>
    </source>
</evidence>
<name>A0AAW3C773_9TRYP</name>
<dbReference type="AlphaFoldDB" id="A0AAW3C773"/>
<feature type="compositionally biased region" description="Low complexity" evidence="1">
    <location>
        <begin position="244"/>
        <end position="268"/>
    </location>
</feature>
<keyword evidence="3" id="KW-1185">Reference proteome</keyword>